<feature type="binding site" evidence="13">
    <location>
        <position position="244"/>
    </location>
    <ligand>
        <name>sn-glycerol 3-phosphate</name>
        <dbReference type="ChEBI" id="CHEBI:57597"/>
    </ligand>
</feature>
<dbReference type="InterPro" id="IPR006168">
    <property type="entry name" value="G3P_DH_NAD-dep"/>
</dbReference>
<evidence type="ECO:0000256" key="9">
    <source>
        <dbReference type="ARBA" id="ARBA00052716"/>
    </source>
</evidence>
<reference evidence="20 21" key="2">
    <citation type="submission" date="2018-12" db="EMBL/GenBank/DDBJ databases">
        <title>Nakamurella antarcticus sp. nov., isolated from Antarctica South Shetland Islands soil.</title>
        <authorList>
            <person name="Peng F."/>
        </authorList>
    </citation>
    <scope>NUCLEOTIDE SEQUENCE [LARGE SCALE GENOMIC DNA]</scope>
    <source>
        <strain evidence="20 21">S14-144</strain>
    </source>
</reference>
<feature type="binding site" evidence="15">
    <location>
        <position position="106"/>
    </location>
    <ligand>
        <name>substrate</name>
    </ligand>
</feature>
<dbReference type="UniPathway" id="UPA00940"/>
<evidence type="ECO:0000256" key="1">
    <source>
        <dbReference type="ARBA" id="ARBA00011009"/>
    </source>
</evidence>
<dbReference type="GO" id="GO:0046168">
    <property type="term" value="P:glycerol-3-phosphate catabolic process"/>
    <property type="evidence" value="ECO:0007669"/>
    <property type="project" value="InterPro"/>
</dbReference>
<reference evidence="20 21" key="1">
    <citation type="submission" date="2018-11" db="EMBL/GenBank/DDBJ databases">
        <authorList>
            <person name="Da X."/>
        </authorList>
    </citation>
    <scope>NUCLEOTIDE SEQUENCE [LARGE SCALE GENOMIC DNA]</scope>
    <source>
        <strain evidence="20 21">S14-144</strain>
    </source>
</reference>
<dbReference type="FunFam" id="3.40.50.720:FF:000019">
    <property type="entry name" value="Glycerol-3-phosphate dehydrogenase [NAD(P)+]"/>
    <property type="match status" value="1"/>
</dbReference>
<dbReference type="NCBIfam" id="NF000942">
    <property type="entry name" value="PRK00094.1-4"/>
    <property type="match status" value="1"/>
</dbReference>
<dbReference type="SUPFAM" id="SSF51735">
    <property type="entry name" value="NAD(P)-binding Rossmann-fold domains"/>
    <property type="match status" value="1"/>
</dbReference>
<keyword evidence="2 13" id="KW-0444">Lipid biosynthesis</keyword>
<evidence type="ECO:0000259" key="19">
    <source>
        <dbReference type="Pfam" id="PF07479"/>
    </source>
</evidence>
<feature type="binding site" evidence="13">
    <location>
        <position position="256"/>
    </location>
    <ligand>
        <name>sn-glycerol 3-phosphate</name>
        <dbReference type="ChEBI" id="CHEBI:57597"/>
    </ligand>
</feature>
<feature type="binding site" evidence="13">
    <location>
        <position position="136"/>
    </location>
    <ligand>
        <name>sn-glycerol 3-phosphate</name>
        <dbReference type="ChEBI" id="CHEBI:57597"/>
    </ligand>
</feature>
<feature type="binding site" evidence="13">
    <location>
        <position position="254"/>
    </location>
    <ligand>
        <name>sn-glycerol 3-phosphate</name>
        <dbReference type="ChEBI" id="CHEBI:57597"/>
    </ligand>
</feature>
<dbReference type="GO" id="GO:0051287">
    <property type="term" value="F:NAD binding"/>
    <property type="evidence" value="ECO:0007669"/>
    <property type="project" value="InterPro"/>
</dbReference>
<dbReference type="FunFam" id="1.10.1040.10:FF:000001">
    <property type="entry name" value="Glycerol-3-phosphate dehydrogenase [NAD(P)+]"/>
    <property type="match status" value="1"/>
</dbReference>
<keyword evidence="3 13" id="KW-0521">NADP</keyword>
<evidence type="ECO:0000256" key="10">
    <source>
        <dbReference type="ARBA" id="ARBA00066687"/>
    </source>
</evidence>
<comment type="caution">
    <text evidence="13">Lacks conserved residue(s) required for the propagation of feature annotation.</text>
</comment>
<dbReference type="InterPro" id="IPR008927">
    <property type="entry name" value="6-PGluconate_DH-like_C_sf"/>
</dbReference>
<proteinExistence type="inferred from homology"/>
<keyword evidence="4 13" id="KW-0560">Oxidoreductase</keyword>
<evidence type="ECO:0000256" key="4">
    <source>
        <dbReference type="ARBA" id="ARBA00023002"/>
    </source>
</evidence>
<evidence type="ECO:0000256" key="8">
    <source>
        <dbReference type="ARBA" id="ARBA00023264"/>
    </source>
</evidence>
<dbReference type="OrthoDB" id="9812273at2"/>
<accession>A0A3G8ZS04</accession>
<dbReference type="GO" id="GO:0046167">
    <property type="term" value="P:glycerol-3-phosphate biosynthetic process"/>
    <property type="evidence" value="ECO:0007669"/>
    <property type="project" value="UniProtKB-UniRule"/>
</dbReference>
<feature type="binding site" evidence="13">
    <location>
        <position position="140"/>
    </location>
    <ligand>
        <name>NADPH</name>
        <dbReference type="ChEBI" id="CHEBI:57783"/>
    </ligand>
</feature>
<sequence>MNRVAVLGSGSWGTTFAKVLADAGRDVRLWARRSEVVRDINTDQVNHDYLEGISLPATLTATSDVEVAVNGADAVVFAVPSQSLRENLGVWRDLLPTRVPIISLAKGVEIGTGLRMSEVIRTVGHIDPVRIVVVSGPNLAREIAQGQATATVVACIDHDQAIAVQQASANDYFRPYTITDVIGAEIAGAGKNIIALACGMAEGLGLASNTQASLITRGLDEITRLGVALGAQAATFAGLAGIGDLVATCSSPLSRNRTFGVRLAQGMGLEAAQAAGSGQVAEGVVSCRSLRALGATYGISMPITDAVFEVCYHQLPPAELVRSLMKRRHTPE</sequence>
<evidence type="ECO:0000256" key="6">
    <source>
        <dbReference type="ARBA" id="ARBA00023098"/>
    </source>
</evidence>
<dbReference type="PANTHER" id="PTHR11728:SF1">
    <property type="entry name" value="GLYCEROL-3-PHOSPHATE DEHYDROGENASE [NAD(+)] 2, CHLOROPLASTIC"/>
    <property type="match status" value="1"/>
</dbReference>
<feature type="binding site" evidence="16">
    <location>
        <position position="255"/>
    </location>
    <ligand>
        <name>NAD(+)</name>
        <dbReference type="ChEBI" id="CHEBI:57540"/>
    </ligand>
</feature>
<keyword evidence="8 13" id="KW-1208">Phospholipid metabolism</keyword>
<dbReference type="InterPro" id="IPR006109">
    <property type="entry name" value="G3P_DH_NAD-dep_C"/>
</dbReference>
<feature type="binding site" evidence="13">
    <location>
        <position position="33"/>
    </location>
    <ligand>
        <name>NADPH</name>
        <dbReference type="ChEBI" id="CHEBI:57783"/>
    </ligand>
</feature>
<feature type="binding site" evidence="13">
    <location>
        <position position="280"/>
    </location>
    <ligand>
        <name>NADPH</name>
        <dbReference type="ChEBI" id="CHEBI:57783"/>
    </ligand>
</feature>
<dbReference type="Gene3D" id="3.40.50.720">
    <property type="entry name" value="NAD(P)-binding Rossmann-like Domain"/>
    <property type="match status" value="1"/>
</dbReference>
<feature type="binding site" evidence="16">
    <location>
        <position position="140"/>
    </location>
    <ligand>
        <name>NAD(+)</name>
        <dbReference type="ChEBI" id="CHEBI:57540"/>
    </ligand>
</feature>
<keyword evidence="5 13" id="KW-0520">NAD</keyword>
<dbReference type="PIRSF" id="PIRSF000114">
    <property type="entry name" value="Glycerol-3-P_dh"/>
    <property type="match status" value="1"/>
</dbReference>
<comment type="catalytic activity">
    <reaction evidence="9">
        <text>sn-glycerol 3-phosphate + NADP(+) = dihydroxyacetone phosphate + NADPH + H(+)</text>
        <dbReference type="Rhea" id="RHEA:11096"/>
        <dbReference type="ChEBI" id="CHEBI:15378"/>
        <dbReference type="ChEBI" id="CHEBI:57597"/>
        <dbReference type="ChEBI" id="CHEBI:57642"/>
        <dbReference type="ChEBI" id="CHEBI:57783"/>
        <dbReference type="ChEBI" id="CHEBI:58349"/>
        <dbReference type="EC" id="1.1.1.94"/>
    </reaction>
    <physiologicalReaction direction="right-to-left" evidence="9">
        <dbReference type="Rhea" id="RHEA:11098"/>
    </physiologicalReaction>
</comment>
<evidence type="ECO:0000256" key="7">
    <source>
        <dbReference type="ARBA" id="ARBA00023209"/>
    </source>
</evidence>
<comment type="similarity">
    <text evidence="1 13 17">Belongs to the NAD-dependent glycerol-3-phosphate dehydrogenase family.</text>
</comment>
<evidence type="ECO:0000256" key="2">
    <source>
        <dbReference type="ARBA" id="ARBA00022516"/>
    </source>
</evidence>
<dbReference type="PRINTS" id="PR00077">
    <property type="entry name" value="GPDHDRGNASE"/>
</dbReference>
<feature type="binding site" evidence="13">
    <location>
        <position position="282"/>
    </location>
    <ligand>
        <name>NADPH</name>
        <dbReference type="ChEBI" id="CHEBI:57783"/>
    </ligand>
</feature>
<dbReference type="EMBL" id="CP034170">
    <property type="protein sequence ID" value="AZI59547.1"/>
    <property type="molecule type" value="Genomic_DNA"/>
</dbReference>
<evidence type="ECO:0000256" key="5">
    <source>
        <dbReference type="ARBA" id="ARBA00023027"/>
    </source>
</evidence>
<feature type="binding site" evidence="13">
    <location>
        <position position="11"/>
    </location>
    <ligand>
        <name>NADPH</name>
        <dbReference type="ChEBI" id="CHEBI:57783"/>
    </ligand>
</feature>
<dbReference type="NCBIfam" id="NF000940">
    <property type="entry name" value="PRK00094.1-2"/>
    <property type="match status" value="1"/>
</dbReference>
<keyword evidence="21" id="KW-1185">Reference proteome</keyword>
<dbReference type="HAMAP" id="MF_00394">
    <property type="entry name" value="NAD_Glyc3P_dehydrog"/>
    <property type="match status" value="1"/>
</dbReference>
<organism evidence="20 21">
    <name type="scientific">Nakamurella antarctica</name>
    <dbReference type="NCBI Taxonomy" id="1902245"/>
    <lineage>
        <taxon>Bacteria</taxon>
        <taxon>Bacillati</taxon>
        <taxon>Actinomycetota</taxon>
        <taxon>Actinomycetes</taxon>
        <taxon>Nakamurellales</taxon>
        <taxon>Nakamurellaceae</taxon>
        <taxon>Nakamurella</taxon>
    </lineage>
</organism>
<dbReference type="GO" id="GO:0005829">
    <property type="term" value="C:cytosol"/>
    <property type="evidence" value="ECO:0007669"/>
    <property type="project" value="TreeGrafter"/>
</dbReference>
<feature type="binding site" evidence="13">
    <location>
        <position position="255"/>
    </location>
    <ligand>
        <name>NADPH</name>
        <dbReference type="ChEBI" id="CHEBI:57783"/>
    </ligand>
</feature>
<feature type="binding site" evidence="16">
    <location>
        <begin position="8"/>
        <end position="13"/>
    </location>
    <ligand>
        <name>NAD(+)</name>
        <dbReference type="ChEBI" id="CHEBI:57540"/>
    </ligand>
</feature>
<dbReference type="InterPro" id="IPR013328">
    <property type="entry name" value="6PGD_dom2"/>
</dbReference>
<feature type="binding site" evidence="13">
    <location>
        <position position="106"/>
    </location>
    <ligand>
        <name>sn-glycerol 3-phosphate</name>
        <dbReference type="ChEBI" id="CHEBI:57597"/>
    </ligand>
</feature>
<evidence type="ECO:0000313" key="20">
    <source>
        <dbReference type="EMBL" id="AZI59547.1"/>
    </source>
</evidence>
<evidence type="ECO:0000256" key="14">
    <source>
        <dbReference type="PIRSR" id="PIRSR000114-1"/>
    </source>
</evidence>
<keyword evidence="13" id="KW-0963">Cytoplasm</keyword>
<keyword evidence="7 13" id="KW-0594">Phospholipid biosynthesis</keyword>
<comment type="function">
    <text evidence="13">Catalyzes the reduction of the glycolytic intermediate dihydroxyacetone phosphate (DHAP) to sn-glycerol 3-phosphate (G3P), the key precursor for phospholipid synthesis.</text>
</comment>
<dbReference type="AlphaFoldDB" id="A0A3G8ZS04"/>
<feature type="binding site" evidence="13">
    <location>
        <position position="32"/>
    </location>
    <ligand>
        <name>NADPH</name>
        <dbReference type="ChEBI" id="CHEBI:57783"/>
    </ligand>
</feature>
<comment type="pathway">
    <text evidence="13">Membrane lipid metabolism; glycerophospholipid metabolism.</text>
</comment>
<dbReference type="EC" id="1.1.1.94" evidence="10 13"/>
<evidence type="ECO:0000256" key="11">
    <source>
        <dbReference type="ARBA" id="ARBA00069372"/>
    </source>
</evidence>
<evidence type="ECO:0000256" key="3">
    <source>
        <dbReference type="ARBA" id="ARBA00022857"/>
    </source>
</evidence>
<dbReference type="GO" id="GO:0006650">
    <property type="term" value="P:glycerophospholipid metabolic process"/>
    <property type="evidence" value="ECO:0007669"/>
    <property type="project" value="UniProtKB-UniRule"/>
</dbReference>
<dbReference type="InterPro" id="IPR011128">
    <property type="entry name" value="G3P_DH_NAD-dep_N"/>
</dbReference>
<protein>
    <recommendedName>
        <fullName evidence="11 13">Glycerol-3-phosphate dehydrogenase [NAD(P)+]</fullName>
        <ecNumber evidence="10 13">1.1.1.94</ecNumber>
    </recommendedName>
    <alternativeName>
        <fullName evidence="13">NAD(P)(+)-dependent glycerol-3-phosphate dehydrogenase</fullName>
    </alternativeName>
    <alternativeName>
        <fullName evidence="12 13">NAD(P)H-dependent dihydroxyacetone-phosphate reductase</fullName>
    </alternativeName>
</protein>
<dbReference type="KEGG" id="nak:EH165_10285"/>
<dbReference type="Pfam" id="PF01210">
    <property type="entry name" value="NAD_Gly3P_dh_N"/>
    <property type="match status" value="1"/>
</dbReference>
<dbReference type="GO" id="GO:0005975">
    <property type="term" value="P:carbohydrate metabolic process"/>
    <property type="evidence" value="ECO:0007669"/>
    <property type="project" value="InterPro"/>
</dbReference>
<dbReference type="GO" id="GO:0141152">
    <property type="term" value="F:glycerol-3-phosphate dehydrogenase (NAD+) activity"/>
    <property type="evidence" value="ECO:0007669"/>
    <property type="project" value="RHEA"/>
</dbReference>
<evidence type="ECO:0000256" key="12">
    <source>
        <dbReference type="ARBA" id="ARBA00080511"/>
    </source>
</evidence>
<comment type="subcellular location">
    <subcellularLocation>
        <location evidence="13">Cytoplasm</location>
    </subcellularLocation>
</comment>
<keyword evidence="6 13" id="KW-0443">Lipid metabolism</keyword>
<feature type="binding site" evidence="13">
    <location>
        <position position="191"/>
    </location>
    <ligand>
        <name>sn-glycerol 3-phosphate</name>
        <dbReference type="ChEBI" id="CHEBI:57597"/>
    </ligand>
</feature>
<evidence type="ECO:0000256" key="16">
    <source>
        <dbReference type="PIRSR" id="PIRSR000114-3"/>
    </source>
</evidence>
<evidence type="ECO:0000256" key="17">
    <source>
        <dbReference type="RuleBase" id="RU000437"/>
    </source>
</evidence>
<evidence type="ECO:0000256" key="13">
    <source>
        <dbReference type="HAMAP-Rule" id="MF_00394"/>
    </source>
</evidence>
<feature type="binding site" evidence="13">
    <location>
        <position position="106"/>
    </location>
    <ligand>
        <name>NADPH</name>
        <dbReference type="ChEBI" id="CHEBI:57783"/>
    </ligand>
</feature>
<gene>
    <name evidence="13" type="primary">gpsA</name>
    <name evidence="20" type="ORF">EH165_10285</name>
</gene>
<dbReference type="InterPro" id="IPR036291">
    <property type="entry name" value="NAD(P)-bd_dom_sf"/>
</dbReference>
<feature type="binding site" evidence="13">
    <location>
        <position position="255"/>
    </location>
    <ligand>
        <name>sn-glycerol 3-phosphate</name>
        <dbReference type="ChEBI" id="CHEBI:57597"/>
    </ligand>
</feature>
<feature type="domain" description="Glycerol-3-phosphate dehydrogenase NAD-dependent N-terminal" evidence="18">
    <location>
        <begin position="4"/>
        <end position="159"/>
    </location>
</feature>
<dbReference type="Proteomes" id="UP000268084">
    <property type="component" value="Chromosome"/>
</dbReference>
<feature type="domain" description="Glycerol-3-phosphate dehydrogenase NAD-dependent C-terminal" evidence="19">
    <location>
        <begin position="180"/>
        <end position="321"/>
    </location>
</feature>
<dbReference type="GO" id="GO:0141153">
    <property type="term" value="F:glycerol-3-phosphate dehydrogenase (NADP+) activity"/>
    <property type="evidence" value="ECO:0007669"/>
    <property type="project" value="RHEA"/>
</dbReference>
<dbReference type="Pfam" id="PF07479">
    <property type="entry name" value="NAD_Gly3P_dh_C"/>
    <property type="match status" value="1"/>
</dbReference>
<feature type="binding site" evidence="15">
    <location>
        <begin position="255"/>
        <end position="256"/>
    </location>
    <ligand>
        <name>substrate</name>
    </ligand>
</feature>
<dbReference type="SUPFAM" id="SSF48179">
    <property type="entry name" value="6-phosphogluconate dehydrogenase C-terminal domain-like"/>
    <property type="match status" value="1"/>
</dbReference>
<dbReference type="Gene3D" id="1.10.1040.10">
    <property type="entry name" value="N-(1-d-carboxylethyl)-l-norvaline Dehydrogenase, domain 2"/>
    <property type="match status" value="1"/>
</dbReference>
<comment type="catalytic activity">
    <reaction evidence="13">
        <text>sn-glycerol 3-phosphate + NAD(+) = dihydroxyacetone phosphate + NADH + H(+)</text>
        <dbReference type="Rhea" id="RHEA:11092"/>
        <dbReference type="ChEBI" id="CHEBI:15378"/>
        <dbReference type="ChEBI" id="CHEBI:57540"/>
        <dbReference type="ChEBI" id="CHEBI:57597"/>
        <dbReference type="ChEBI" id="CHEBI:57642"/>
        <dbReference type="ChEBI" id="CHEBI:57945"/>
        <dbReference type="EC" id="1.1.1.94"/>
    </reaction>
</comment>
<keyword evidence="13" id="KW-0547">Nucleotide-binding</keyword>
<evidence type="ECO:0000259" key="18">
    <source>
        <dbReference type="Pfam" id="PF01210"/>
    </source>
</evidence>
<evidence type="ECO:0000313" key="21">
    <source>
        <dbReference type="Proteomes" id="UP000268084"/>
    </source>
</evidence>
<evidence type="ECO:0000256" key="15">
    <source>
        <dbReference type="PIRSR" id="PIRSR000114-2"/>
    </source>
</evidence>
<dbReference type="RefSeq" id="WP_124800451.1">
    <property type="nucleotide sequence ID" value="NZ_CP034170.1"/>
</dbReference>
<feature type="binding site" evidence="13">
    <location>
        <position position="12"/>
    </location>
    <ligand>
        <name>NADPH</name>
        <dbReference type="ChEBI" id="CHEBI:57783"/>
    </ligand>
</feature>
<feature type="active site" description="Proton acceptor" evidence="13 14">
    <location>
        <position position="191"/>
    </location>
</feature>
<dbReference type="GO" id="GO:0008654">
    <property type="term" value="P:phospholipid biosynthetic process"/>
    <property type="evidence" value="ECO:0007669"/>
    <property type="project" value="UniProtKB-KW"/>
</dbReference>
<feature type="binding site" evidence="13">
    <location>
        <position position="49"/>
    </location>
    <ligand>
        <name>NADPH</name>
        <dbReference type="ChEBI" id="CHEBI:57783"/>
    </ligand>
</feature>
<name>A0A3G8ZS04_9ACTN</name>
<dbReference type="PANTHER" id="PTHR11728">
    <property type="entry name" value="GLYCEROL-3-PHOSPHATE DEHYDROGENASE"/>
    <property type="match status" value="1"/>
</dbReference>